<sequence>MILIITAFSKIIWSYMDSGQAGLTIVVPALLGLMEFLKNEMKLL</sequence>
<evidence type="ECO:0000313" key="2">
    <source>
        <dbReference type="EMBL" id="EHJ51666.1"/>
    </source>
</evidence>
<name>G5JW31_9STRE</name>
<reference evidence="2 3" key="1">
    <citation type="journal article" date="2014" name="Int. J. Syst. Evol. Microbiol.">
        <title>Phylogenomics and the dynamic genome evolution of the genus Streptococcus.</title>
        <authorList>
            <consortium name="The Broad Institute Genome Sequencing Platform"/>
            <person name="Richards V.P."/>
            <person name="Palmer S.R."/>
            <person name="Pavinski Bitar P.D."/>
            <person name="Qin X."/>
            <person name="Weinstock G.M."/>
            <person name="Highlander S.K."/>
            <person name="Town C.D."/>
            <person name="Burne R.A."/>
            <person name="Stanhope M.J."/>
        </authorList>
    </citation>
    <scope>NUCLEOTIDE SEQUENCE [LARGE SCALE GENOMIC DNA]</scope>
    <source>
        <strain evidence="2 3">NCTC 11558</strain>
    </source>
</reference>
<keyword evidence="1" id="KW-0472">Membrane</keyword>
<dbReference type="EMBL" id="AEUW02000001">
    <property type="protein sequence ID" value="EHJ51666.1"/>
    <property type="molecule type" value="Genomic_DNA"/>
</dbReference>
<organism evidence="2 3">
    <name type="scientific">Streptococcus macacae NCTC 11558</name>
    <dbReference type="NCBI Taxonomy" id="764298"/>
    <lineage>
        <taxon>Bacteria</taxon>
        <taxon>Bacillati</taxon>
        <taxon>Bacillota</taxon>
        <taxon>Bacilli</taxon>
        <taxon>Lactobacillales</taxon>
        <taxon>Streptococcaceae</taxon>
        <taxon>Streptococcus</taxon>
    </lineage>
</organism>
<keyword evidence="1" id="KW-0812">Transmembrane</keyword>
<proteinExistence type="predicted"/>
<comment type="caution">
    <text evidence="2">The sequence shown here is derived from an EMBL/GenBank/DDBJ whole genome shotgun (WGS) entry which is preliminary data.</text>
</comment>
<evidence type="ECO:0000313" key="3">
    <source>
        <dbReference type="Proteomes" id="UP000003573"/>
    </source>
</evidence>
<feature type="transmembrane region" description="Helical" evidence="1">
    <location>
        <begin position="20"/>
        <end position="37"/>
    </location>
</feature>
<keyword evidence="1" id="KW-1133">Transmembrane helix</keyword>
<evidence type="ECO:0000256" key="1">
    <source>
        <dbReference type="SAM" id="Phobius"/>
    </source>
</evidence>
<keyword evidence="3" id="KW-1185">Reference proteome</keyword>
<protein>
    <submittedName>
        <fullName evidence="2">Uncharacterized protein</fullName>
    </submittedName>
</protein>
<accession>G5JW31</accession>
<gene>
    <name evidence="2" type="ORF">STRMA_1445</name>
</gene>
<dbReference type="Proteomes" id="UP000003573">
    <property type="component" value="Unassembled WGS sequence"/>
</dbReference>
<dbReference type="AlphaFoldDB" id="G5JW31"/>